<proteinExistence type="predicted"/>
<dbReference type="RefSeq" id="WP_260999082.1">
    <property type="nucleotide sequence ID" value="NZ_CP054475.1"/>
</dbReference>
<dbReference type="Proteomes" id="UP001065322">
    <property type="component" value="Chromosome"/>
</dbReference>
<keyword evidence="3" id="KW-1185">Reference proteome</keyword>
<gene>
    <name evidence="2" type="ORF">HUF19_06830</name>
</gene>
<feature type="transmembrane region" description="Helical" evidence="1">
    <location>
        <begin position="20"/>
        <end position="39"/>
    </location>
</feature>
<evidence type="ECO:0000313" key="2">
    <source>
        <dbReference type="EMBL" id="UXD87169.1"/>
    </source>
</evidence>
<accession>A0ABY6A890</accession>
<evidence type="ECO:0000256" key="1">
    <source>
        <dbReference type="SAM" id="Phobius"/>
    </source>
</evidence>
<reference evidence="3" key="1">
    <citation type="submission" date="2020-06" db="EMBL/GenBank/DDBJ databases">
        <title>Thalassolituus marinus alknpb1M-1, a hydrocarbon-degrading bacterium isolated from the deep-sea overlying water using an in-situ strategy from the South China Sea basin.</title>
        <authorList>
            <person name="Dong C."/>
            <person name="Chen Y."/>
            <person name="Shao Z."/>
        </authorList>
    </citation>
    <scope>NUCLEOTIDE SEQUENCE [LARGE SCALE GENOMIC DNA]</scope>
    <source>
        <strain evidence="3">alknpb1M-1</strain>
    </source>
</reference>
<protein>
    <submittedName>
        <fullName evidence="2">Uncharacterized protein</fullName>
    </submittedName>
</protein>
<organism evidence="2 3">
    <name type="scientific">Thalassolituus hydrocarboniclasticus</name>
    <dbReference type="NCBI Taxonomy" id="2742796"/>
    <lineage>
        <taxon>Bacteria</taxon>
        <taxon>Pseudomonadati</taxon>
        <taxon>Pseudomonadota</taxon>
        <taxon>Gammaproteobacteria</taxon>
        <taxon>Oceanospirillales</taxon>
        <taxon>Oceanospirillaceae</taxon>
        <taxon>Thalassolituus</taxon>
    </lineage>
</organism>
<feature type="transmembrane region" description="Helical" evidence="1">
    <location>
        <begin position="51"/>
        <end position="76"/>
    </location>
</feature>
<keyword evidence="1" id="KW-0812">Transmembrane</keyword>
<evidence type="ECO:0000313" key="3">
    <source>
        <dbReference type="Proteomes" id="UP001065322"/>
    </source>
</evidence>
<keyword evidence="1" id="KW-1133">Transmembrane helix</keyword>
<name>A0ABY6A890_9GAMM</name>
<keyword evidence="1" id="KW-0472">Membrane</keyword>
<dbReference type="EMBL" id="CP054475">
    <property type="protein sequence ID" value="UXD87169.1"/>
    <property type="molecule type" value="Genomic_DNA"/>
</dbReference>
<sequence>MLHLKDIFDIDEDKTSGKHLFLLALATGTGSYLAYFITTETDAMRLINSDAIYTFILVTIFFTGFTVGALIARLFINTLTLICDIVEWLIKKYNQVSKNKKEKLSQLEKGVIILENFSRALPHLTDVEKEVVLHMATEGDIRLPDYDPDVKGMLHAKLIARKFQLNSNESLYGLPSPSHSEIVNKYFQEEGIVIK</sequence>